<feature type="domain" description="DDE-1" evidence="2">
    <location>
        <begin position="150"/>
        <end position="235"/>
    </location>
</feature>
<keyword evidence="1" id="KW-0238">DNA-binding</keyword>
<name>A0A6A6F1D7_9PEZI</name>
<organism evidence="4 5">
    <name type="scientific">Cercospora zeae-maydis SCOH1-5</name>
    <dbReference type="NCBI Taxonomy" id="717836"/>
    <lineage>
        <taxon>Eukaryota</taxon>
        <taxon>Fungi</taxon>
        <taxon>Dikarya</taxon>
        <taxon>Ascomycota</taxon>
        <taxon>Pezizomycotina</taxon>
        <taxon>Dothideomycetes</taxon>
        <taxon>Dothideomycetidae</taxon>
        <taxon>Mycosphaerellales</taxon>
        <taxon>Mycosphaerellaceae</taxon>
        <taxon>Cercospora</taxon>
    </lineage>
</organism>
<dbReference type="InterPro" id="IPR050863">
    <property type="entry name" value="CenT-Element_Derived"/>
</dbReference>
<dbReference type="GO" id="GO:0003677">
    <property type="term" value="F:DNA binding"/>
    <property type="evidence" value="ECO:0007669"/>
    <property type="project" value="UniProtKB-KW"/>
</dbReference>
<dbReference type="InterPro" id="IPR004875">
    <property type="entry name" value="DDE_SF_endonuclease_dom"/>
</dbReference>
<dbReference type="Pfam" id="PF03221">
    <property type="entry name" value="HTH_Tnp_Tc5"/>
    <property type="match status" value="1"/>
</dbReference>
<dbReference type="SUPFAM" id="SSF46689">
    <property type="entry name" value="Homeodomain-like"/>
    <property type="match status" value="1"/>
</dbReference>
<dbReference type="AlphaFoldDB" id="A0A6A6F1D7"/>
<reference evidence="4" key="1">
    <citation type="journal article" date="2020" name="Stud. Mycol.">
        <title>101 Dothideomycetes genomes: a test case for predicting lifestyles and emergence of pathogens.</title>
        <authorList>
            <person name="Haridas S."/>
            <person name="Albert R."/>
            <person name="Binder M."/>
            <person name="Bloem J."/>
            <person name="Labutti K."/>
            <person name="Salamov A."/>
            <person name="Andreopoulos B."/>
            <person name="Baker S."/>
            <person name="Barry K."/>
            <person name="Bills G."/>
            <person name="Bluhm B."/>
            <person name="Cannon C."/>
            <person name="Castanera R."/>
            <person name="Culley D."/>
            <person name="Daum C."/>
            <person name="Ezra D."/>
            <person name="Gonzalez J."/>
            <person name="Henrissat B."/>
            <person name="Kuo A."/>
            <person name="Liang C."/>
            <person name="Lipzen A."/>
            <person name="Lutzoni F."/>
            <person name="Magnuson J."/>
            <person name="Mondo S."/>
            <person name="Nolan M."/>
            <person name="Ohm R."/>
            <person name="Pangilinan J."/>
            <person name="Park H.-J."/>
            <person name="Ramirez L."/>
            <person name="Alfaro M."/>
            <person name="Sun H."/>
            <person name="Tritt A."/>
            <person name="Yoshinaga Y."/>
            <person name="Zwiers L.-H."/>
            <person name="Turgeon B."/>
            <person name="Goodwin S."/>
            <person name="Spatafora J."/>
            <person name="Crous P."/>
            <person name="Grigoriev I."/>
        </authorList>
    </citation>
    <scope>NUCLEOTIDE SEQUENCE</scope>
    <source>
        <strain evidence="4">SCOH1-5</strain>
    </source>
</reference>
<dbReference type="PANTHER" id="PTHR19303">
    <property type="entry name" value="TRANSPOSON"/>
    <property type="match status" value="1"/>
</dbReference>
<gene>
    <name evidence="4" type="ORF">CERZMDRAFT_107905</name>
</gene>
<feature type="domain" description="HTH CENPB-type" evidence="3">
    <location>
        <begin position="44"/>
        <end position="94"/>
    </location>
</feature>
<evidence type="ECO:0000313" key="4">
    <source>
        <dbReference type="EMBL" id="KAF2207070.1"/>
    </source>
</evidence>
<dbReference type="Pfam" id="PF03184">
    <property type="entry name" value="DDE_1"/>
    <property type="match status" value="1"/>
</dbReference>
<dbReference type="OrthoDB" id="3931433at2759"/>
<keyword evidence="5" id="KW-1185">Reference proteome</keyword>
<dbReference type="PANTHER" id="PTHR19303:SF73">
    <property type="entry name" value="PROTEIN PDC2"/>
    <property type="match status" value="1"/>
</dbReference>
<accession>A0A6A6F1D7</accession>
<protein>
    <recommendedName>
        <fullName evidence="6">DDE-1 domain-containing protein</fullName>
    </recommendedName>
</protein>
<dbReference type="EMBL" id="ML992707">
    <property type="protein sequence ID" value="KAF2207070.1"/>
    <property type="molecule type" value="Genomic_DNA"/>
</dbReference>
<dbReference type="InterPro" id="IPR006600">
    <property type="entry name" value="HTH_CenpB_DNA-bd_dom"/>
</dbReference>
<dbReference type="InterPro" id="IPR009057">
    <property type="entry name" value="Homeodomain-like_sf"/>
</dbReference>
<evidence type="ECO:0000259" key="3">
    <source>
        <dbReference type="Pfam" id="PF03221"/>
    </source>
</evidence>
<dbReference type="Proteomes" id="UP000799539">
    <property type="component" value="Unassembled WGS sequence"/>
</dbReference>
<evidence type="ECO:0000313" key="5">
    <source>
        <dbReference type="Proteomes" id="UP000799539"/>
    </source>
</evidence>
<dbReference type="GO" id="GO:0005634">
    <property type="term" value="C:nucleus"/>
    <property type="evidence" value="ECO:0007669"/>
    <property type="project" value="TreeGrafter"/>
</dbReference>
<evidence type="ECO:0000256" key="1">
    <source>
        <dbReference type="ARBA" id="ARBA00023125"/>
    </source>
</evidence>
<evidence type="ECO:0008006" key="6">
    <source>
        <dbReference type="Google" id="ProtNLM"/>
    </source>
</evidence>
<sequence>MRRQTLDLHNNDSGIESLSAKYSDLDEPGNTLPASQKRHRLAQWPKLEKALYQWVLEIEIPGCVTGDLIKSKAAEFWRRLAPYQGMEVPVFSNGTLNMQEIEEQLIAVKAIASQFSPADCYNCDETGLFYVLLPEKGLSTRQLPGVKQDKARLSVHFCFNADGSDKLPLWFIGEAAKPRCLGAANVQITAFNCVWKSNKTAWMTTEVMVEWLYWFSRHVQGRRVLLTMDNFSAHVKALKVI</sequence>
<dbReference type="Gene3D" id="1.10.10.60">
    <property type="entry name" value="Homeodomain-like"/>
    <property type="match status" value="1"/>
</dbReference>
<proteinExistence type="predicted"/>
<evidence type="ECO:0000259" key="2">
    <source>
        <dbReference type="Pfam" id="PF03184"/>
    </source>
</evidence>